<dbReference type="EMBL" id="JAUEPR010000083">
    <property type="protein sequence ID" value="KAK0466573.1"/>
    <property type="molecule type" value="Genomic_DNA"/>
</dbReference>
<reference evidence="1" key="1">
    <citation type="submission" date="2023-06" db="EMBL/GenBank/DDBJ databases">
        <authorList>
            <consortium name="Lawrence Berkeley National Laboratory"/>
            <person name="Ahrendt S."/>
            <person name="Sahu N."/>
            <person name="Indic B."/>
            <person name="Wong-Bajracharya J."/>
            <person name="Merenyi Z."/>
            <person name="Ke H.-M."/>
            <person name="Monk M."/>
            <person name="Kocsube S."/>
            <person name="Drula E."/>
            <person name="Lipzen A."/>
            <person name="Balint B."/>
            <person name="Henrissat B."/>
            <person name="Andreopoulos B."/>
            <person name="Martin F.M."/>
            <person name="Harder C.B."/>
            <person name="Rigling D."/>
            <person name="Ford K.L."/>
            <person name="Foster G.D."/>
            <person name="Pangilinan J."/>
            <person name="Papanicolaou A."/>
            <person name="Barry K."/>
            <person name="LaButti K."/>
            <person name="Viragh M."/>
            <person name="Koriabine M."/>
            <person name="Yan M."/>
            <person name="Riley R."/>
            <person name="Champramary S."/>
            <person name="Plett K.L."/>
            <person name="Tsai I.J."/>
            <person name="Slot J."/>
            <person name="Sipos G."/>
            <person name="Plett J."/>
            <person name="Nagy L.G."/>
            <person name="Grigoriev I.V."/>
        </authorList>
    </citation>
    <scope>NUCLEOTIDE SEQUENCE</scope>
    <source>
        <strain evidence="1">ICMP 16352</strain>
    </source>
</reference>
<comment type="caution">
    <text evidence="1">The sequence shown here is derived from an EMBL/GenBank/DDBJ whole genome shotgun (WGS) entry which is preliminary data.</text>
</comment>
<name>A0AA39TU90_9AGAR</name>
<evidence type="ECO:0000313" key="2">
    <source>
        <dbReference type="Proteomes" id="UP001175227"/>
    </source>
</evidence>
<dbReference type="AlphaFoldDB" id="A0AA39TU90"/>
<dbReference type="Proteomes" id="UP001175227">
    <property type="component" value="Unassembled WGS sequence"/>
</dbReference>
<gene>
    <name evidence="1" type="ORF">IW261DRAFT_1116044</name>
</gene>
<evidence type="ECO:0000313" key="1">
    <source>
        <dbReference type="EMBL" id="KAK0466573.1"/>
    </source>
</evidence>
<proteinExistence type="predicted"/>
<protein>
    <submittedName>
        <fullName evidence="1">Uncharacterized protein</fullName>
    </submittedName>
</protein>
<accession>A0AA39TU90</accession>
<sequence>MHNQKSAFQNSHVTAQSIRPLWNYLDKPPPVSSYLSYSLPGSLLHIKDPNLPDPQDWFASIDGGGTSFSSFRFGDLHDSIGTKNPSIPGQYSMETSPYLAQNGSYSPIDSLTLVPGTNKVPDIETPDIFGVLAESIRQWEYADIAASGIQTPQYDLHI</sequence>
<keyword evidence="2" id="KW-1185">Reference proteome</keyword>
<organism evidence="1 2">
    <name type="scientific">Armillaria novae-zelandiae</name>
    <dbReference type="NCBI Taxonomy" id="153914"/>
    <lineage>
        <taxon>Eukaryota</taxon>
        <taxon>Fungi</taxon>
        <taxon>Dikarya</taxon>
        <taxon>Basidiomycota</taxon>
        <taxon>Agaricomycotina</taxon>
        <taxon>Agaricomycetes</taxon>
        <taxon>Agaricomycetidae</taxon>
        <taxon>Agaricales</taxon>
        <taxon>Marasmiineae</taxon>
        <taxon>Physalacriaceae</taxon>
        <taxon>Armillaria</taxon>
    </lineage>
</organism>